<dbReference type="PANTHER" id="PTHR33663:SF2">
    <property type="entry name" value="COILED-COIL DOMAIN-CONTAINING PROTEIN 177"/>
    <property type="match status" value="1"/>
</dbReference>
<accession>F2U8F7</accession>
<dbReference type="RefSeq" id="XP_004994488.1">
    <property type="nucleotide sequence ID" value="XM_004994431.1"/>
</dbReference>
<keyword evidence="3" id="KW-1185">Reference proteome</keyword>
<reference evidence="2" key="1">
    <citation type="submission" date="2009-08" db="EMBL/GenBank/DDBJ databases">
        <title>Annotation of Salpingoeca rosetta.</title>
        <authorList>
            <consortium name="The Broad Institute Genome Sequencing Platform"/>
            <person name="Russ C."/>
            <person name="Cuomo C."/>
            <person name="Burger G."/>
            <person name="Gray M.W."/>
            <person name="Holland P.W.H."/>
            <person name="King N."/>
            <person name="Lang F.B.F."/>
            <person name="Roger A.J."/>
            <person name="Ruiz-Trillo I."/>
            <person name="Young S.K."/>
            <person name="Zeng Q."/>
            <person name="Gargeya S."/>
            <person name="Alvarado L."/>
            <person name="Berlin A."/>
            <person name="Chapman S.B."/>
            <person name="Chen Z."/>
            <person name="Freedman E."/>
            <person name="Gellesch M."/>
            <person name="Goldberg J."/>
            <person name="Griggs A."/>
            <person name="Gujja S."/>
            <person name="Heilman E."/>
            <person name="Heiman D."/>
            <person name="Howarth C."/>
            <person name="Mehta T."/>
            <person name="Neiman D."/>
            <person name="Pearson M."/>
            <person name="Roberts A."/>
            <person name="Saif S."/>
            <person name="Shea T."/>
            <person name="Shenoy N."/>
            <person name="Sisk P."/>
            <person name="Stolte C."/>
            <person name="Sykes S."/>
            <person name="White J."/>
            <person name="Yandava C."/>
            <person name="Haas B."/>
            <person name="Nusbaum C."/>
            <person name="Birren B."/>
        </authorList>
    </citation>
    <scope>NUCLEOTIDE SEQUENCE [LARGE SCALE GENOMIC DNA]</scope>
    <source>
        <strain evidence="2">ATCC 50818</strain>
    </source>
</reference>
<dbReference type="AlphaFoldDB" id="F2U8F7"/>
<feature type="region of interest" description="Disordered" evidence="1">
    <location>
        <begin position="182"/>
        <end position="229"/>
    </location>
</feature>
<dbReference type="InParanoid" id="F2U8F7"/>
<evidence type="ECO:0000313" key="2">
    <source>
        <dbReference type="EMBL" id="EGD72665.1"/>
    </source>
</evidence>
<organism evidence="3">
    <name type="scientific">Salpingoeca rosetta (strain ATCC 50818 / BSB-021)</name>
    <dbReference type="NCBI Taxonomy" id="946362"/>
    <lineage>
        <taxon>Eukaryota</taxon>
        <taxon>Choanoflagellata</taxon>
        <taxon>Craspedida</taxon>
        <taxon>Salpingoecidae</taxon>
        <taxon>Salpingoeca</taxon>
    </lineage>
</organism>
<feature type="region of interest" description="Disordered" evidence="1">
    <location>
        <begin position="296"/>
        <end position="347"/>
    </location>
</feature>
<protein>
    <submittedName>
        <fullName evidence="2">Uncharacterized protein</fullName>
    </submittedName>
</protein>
<dbReference type="EMBL" id="GL832964">
    <property type="protein sequence ID" value="EGD72665.1"/>
    <property type="molecule type" value="Genomic_DNA"/>
</dbReference>
<evidence type="ECO:0000256" key="1">
    <source>
        <dbReference type="SAM" id="MobiDB-lite"/>
    </source>
</evidence>
<proteinExistence type="predicted"/>
<dbReference type="PANTHER" id="PTHR33663">
    <property type="entry name" value="COILED-COIL DOMAIN-CONTAINING PROTEIN 177"/>
    <property type="match status" value="1"/>
</dbReference>
<dbReference type="InterPro" id="IPR029090">
    <property type="entry name" value="DUF4659"/>
</dbReference>
<dbReference type="GeneID" id="16075070"/>
<feature type="compositionally biased region" description="Basic and acidic residues" evidence="1">
    <location>
        <begin position="320"/>
        <end position="332"/>
    </location>
</feature>
<gene>
    <name evidence="2" type="ORF">PTSG_04396</name>
</gene>
<feature type="compositionally biased region" description="Polar residues" evidence="1">
    <location>
        <begin position="206"/>
        <end position="226"/>
    </location>
</feature>
<name>F2U8F7_SALR5</name>
<dbReference type="KEGG" id="sre:PTSG_04396"/>
<dbReference type="Proteomes" id="UP000007799">
    <property type="component" value="Unassembled WGS sequence"/>
</dbReference>
<feature type="compositionally biased region" description="Low complexity" evidence="1">
    <location>
        <begin position="150"/>
        <end position="161"/>
    </location>
</feature>
<feature type="region of interest" description="Disordered" evidence="1">
    <location>
        <begin position="106"/>
        <end position="161"/>
    </location>
</feature>
<sequence length="391" mass="44356">MKKRRSINLDNFLSPGFAHSERVLTSPRSLRACKALSVKPVDLLPPRVEDFVSYDRHGHGEDLTGLRAFESAQQAHTRLLRLAKIQRQRYCRGTQAAASDVAPLATPVHPQSQQRQRHQQQRHQHCEHSAQKGHRERSASRAWQSQTRPAAATATATAAATIGPSSSSLLRALVVRHSSDRIDLPTAPRSPAPAVTSTRREPTLFASRSQTHSRQLGRHASTSPSASMRMRWRAVQHRYDDADAHTANMSPPHARFGWEVADATAMAAEEVEEEAAAVEAYLREAPRETHARMEKALLHPSNQRQNIGHTYGERARHRRGRDERRTERESERRQRRHERRQQGAEVRREEVLHLQAMRRHVEQRTGMASVRHHPAFVSLGGDTNSCFFHNQ</sequence>
<dbReference type="OrthoDB" id="200110at2759"/>
<evidence type="ECO:0000313" key="3">
    <source>
        <dbReference type="Proteomes" id="UP000007799"/>
    </source>
</evidence>